<dbReference type="Pfam" id="PF12773">
    <property type="entry name" value="DZR"/>
    <property type="match status" value="1"/>
</dbReference>
<keyword evidence="2" id="KW-0812">Transmembrane</keyword>
<keyword evidence="2" id="KW-1133">Transmembrane helix</keyword>
<dbReference type="InterPro" id="IPR025874">
    <property type="entry name" value="DZR"/>
</dbReference>
<gene>
    <name evidence="4" type="ORF">IAB74_00645</name>
</gene>
<protein>
    <submittedName>
        <fullName evidence="4">Zinc ribbon domain-containing protein</fullName>
    </submittedName>
</protein>
<comment type="caution">
    <text evidence="4">The sequence shown here is derived from an EMBL/GenBank/DDBJ whole genome shotgun (WGS) entry which is preliminary data.</text>
</comment>
<feature type="transmembrane region" description="Helical" evidence="2">
    <location>
        <begin position="119"/>
        <end position="139"/>
    </location>
</feature>
<name>A0A9D0Z301_9FIRM</name>
<dbReference type="EMBL" id="DVFK01000010">
    <property type="protein sequence ID" value="HIQ67005.1"/>
    <property type="molecule type" value="Genomic_DNA"/>
</dbReference>
<dbReference type="Proteomes" id="UP000886796">
    <property type="component" value="Unassembled WGS sequence"/>
</dbReference>
<feature type="region of interest" description="Disordered" evidence="1">
    <location>
        <begin position="85"/>
        <end position="104"/>
    </location>
</feature>
<feature type="compositionally biased region" description="Polar residues" evidence="1">
    <location>
        <begin position="85"/>
        <end position="100"/>
    </location>
</feature>
<evidence type="ECO:0000256" key="2">
    <source>
        <dbReference type="SAM" id="Phobius"/>
    </source>
</evidence>
<evidence type="ECO:0000256" key="1">
    <source>
        <dbReference type="SAM" id="MobiDB-lite"/>
    </source>
</evidence>
<evidence type="ECO:0000259" key="3">
    <source>
        <dbReference type="Pfam" id="PF12773"/>
    </source>
</evidence>
<reference evidence="4" key="2">
    <citation type="journal article" date="2021" name="PeerJ">
        <title>Extensive microbial diversity within the chicken gut microbiome revealed by metagenomics and culture.</title>
        <authorList>
            <person name="Gilroy R."/>
            <person name="Ravi A."/>
            <person name="Getino M."/>
            <person name="Pursley I."/>
            <person name="Horton D.L."/>
            <person name="Alikhan N.F."/>
            <person name="Baker D."/>
            <person name="Gharbi K."/>
            <person name="Hall N."/>
            <person name="Watson M."/>
            <person name="Adriaenssens E.M."/>
            <person name="Foster-Nyarko E."/>
            <person name="Jarju S."/>
            <person name="Secka A."/>
            <person name="Antonio M."/>
            <person name="Oren A."/>
            <person name="Chaudhuri R.R."/>
            <person name="La Ragione R."/>
            <person name="Hildebrand F."/>
            <person name="Pallen M.J."/>
        </authorList>
    </citation>
    <scope>NUCLEOTIDE SEQUENCE</scope>
    <source>
        <strain evidence="4">13361</strain>
    </source>
</reference>
<evidence type="ECO:0000313" key="4">
    <source>
        <dbReference type="EMBL" id="HIQ67005.1"/>
    </source>
</evidence>
<feature type="domain" description="DZANK-type" evidence="3">
    <location>
        <begin position="3"/>
        <end position="56"/>
    </location>
</feature>
<accession>A0A9D0Z301</accession>
<proteinExistence type="predicted"/>
<dbReference type="AlphaFoldDB" id="A0A9D0Z301"/>
<evidence type="ECO:0000313" key="5">
    <source>
        <dbReference type="Proteomes" id="UP000886796"/>
    </source>
</evidence>
<reference evidence="4" key="1">
    <citation type="submission" date="2020-10" db="EMBL/GenBank/DDBJ databases">
        <authorList>
            <person name="Gilroy R."/>
        </authorList>
    </citation>
    <scope>NUCLEOTIDE SEQUENCE</scope>
    <source>
        <strain evidence="4">13361</strain>
    </source>
</reference>
<sequence>MFCVHCGAQQEDGSKFCTSCGKPLDTEEQQPEKKNVFCVHCGAQQEGDSKFCTSCGKPLDTEEQPSPAPEAAPYQAAPQFQNEAPYQEAPQFQGSPTAVQTAPKPENPLVTKLKALPKWVYAAVVGGIAVIVAAILIVVNITSTINLNDFVTVEVEGYSGYGTARVSIDWDAMKAKYGDKVKFSKEAKDKLGALGGYLDDVSAFDGLKGSVYVSLDKDSGLSNGDQIHYTWDINEEFFQYVSCKLKYTEGTYTVEGLKEAETFDPFADLTVSFEGISTNGRLRIEYAGGELTPYDFECDTENGLANGDTITIYLDEYQVERCLEDLGKIPSVTEKTYTVEGLSEYITDLSQIPQEYLDSLKKEAEDAIYAYTAKAYGSNFTLSELTYSGYVLNTVKSAKDFSGNFNDLALIFSGTVSGKDEELPSMVVYYPIRYTSILNTAGEMSYEDMEGIEGYSTLDTYRFSTDGYFNPLLCYSAMASRYGDNYTVTAGDGFESYSQAAPLTQLSQLSEDFRDMMNADALALIQREIADYDEKVTATEPVFVGQYLLTRKEAGSLAEGNYYVTVFKAEVSHSEGKFETTTVYFPVGYQGIYQIPEKGFTFISRDKLWGRSSFPDTYYSTKGYLDGTQMYADIVTANRDSYNYEVSQGLQEFGN</sequence>
<keyword evidence="2" id="KW-0472">Membrane</keyword>
<organism evidence="4 5">
    <name type="scientific">Candidatus Faecousia excrementigallinarum</name>
    <dbReference type="NCBI Taxonomy" id="2840806"/>
    <lineage>
        <taxon>Bacteria</taxon>
        <taxon>Bacillati</taxon>
        <taxon>Bacillota</taxon>
        <taxon>Clostridia</taxon>
        <taxon>Eubacteriales</taxon>
        <taxon>Oscillospiraceae</taxon>
        <taxon>Faecousia</taxon>
    </lineage>
</organism>